<dbReference type="Pfam" id="PF01170">
    <property type="entry name" value="UPF0020"/>
    <property type="match status" value="1"/>
</dbReference>
<dbReference type="Gene3D" id="3.40.50.150">
    <property type="entry name" value="Vaccinia Virus protein VP39"/>
    <property type="match status" value="1"/>
</dbReference>
<dbReference type="GO" id="GO:0030488">
    <property type="term" value="P:tRNA methylation"/>
    <property type="evidence" value="ECO:0007669"/>
    <property type="project" value="TreeGrafter"/>
</dbReference>
<gene>
    <name evidence="17" type="ORF">C7391_0657</name>
</gene>
<keyword evidence="8" id="KW-0819">tRNA processing</keyword>
<comment type="similarity">
    <text evidence="12">Belongs to the methyltransferase superfamily. Trm-G10 family.</text>
</comment>
<evidence type="ECO:0000256" key="8">
    <source>
        <dbReference type="ARBA" id="ARBA00022694"/>
    </source>
</evidence>
<evidence type="ECO:0000313" key="17">
    <source>
        <dbReference type="EMBL" id="TDQ70313.1"/>
    </source>
</evidence>
<evidence type="ECO:0000256" key="9">
    <source>
        <dbReference type="ARBA" id="ARBA00022884"/>
    </source>
</evidence>
<dbReference type="Pfam" id="PF02926">
    <property type="entry name" value="THUMP"/>
    <property type="match status" value="1"/>
</dbReference>
<dbReference type="InterPro" id="IPR000241">
    <property type="entry name" value="RlmKL-like_Mtase"/>
</dbReference>
<feature type="domain" description="THUMP" evidence="16">
    <location>
        <begin position="62"/>
        <end position="164"/>
    </location>
</feature>
<reference evidence="17 18" key="1">
    <citation type="submission" date="2019-03" db="EMBL/GenBank/DDBJ databases">
        <title>Genomic Encyclopedia of Type Strains, Phase IV (KMG-IV): sequencing the most valuable type-strain genomes for metagenomic binning, comparative biology and taxonomic classification.</title>
        <authorList>
            <person name="Goeker M."/>
        </authorList>
    </citation>
    <scope>NUCLEOTIDE SEQUENCE [LARGE SCALE GENOMIC DNA]</scope>
    <source>
        <strain evidence="17 18">DSM 13328</strain>
    </source>
</reference>
<dbReference type="EC" id="2.1.1.213" evidence="13"/>
<evidence type="ECO:0000256" key="6">
    <source>
        <dbReference type="ARBA" id="ARBA00022679"/>
    </source>
</evidence>
<evidence type="ECO:0000256" key="2">
    <source>
        <dbReference type="ARBA" id="ARBA00011245"/>
    </source>
</evidence>
<dbReference type="SUPFAM" id="SSF53335">
    <property type="entry name" value="S-adenosyl-L-methionine-dependent methyltransferases"/>
    <property type="match status" value="1"/>
</dbReference>
<name>A0A484F7L5_9EURY</name>
<protein>
    <recommendedName>
        <fullName evidence="13">tRNA (guanine(10)-N(2))-dimethyltransferase</fullName>
        <ecNumber evidence="13">2.1.1.213</ecNumber>
    </recommendedName>
    <alternativeName>
        <fullName evidence="14">tRNA:G10 dimethyltransferase</fullName>
    </alternativeName>
</protein>
<dbReference type="GO" id="GO:0000049">
    <property type="term" value="F:tRNA binding"/>
    <property type="evidence" value="ECO:0007669"/>
    <property type="project" value="UniProtKB-KW"/>
</dbReference>
<dbReference type="InterPro" id="IPR002052">
    <property type="entry name" value="DNA_methylase_N6_adenine_CS"/>
</dbReference>
<dbReference type="GO" id="GO:0005737">
    <property type="term" value="C:cytoplasm"/>
    <property type="evidence" value="ECO:0007669"/>
    <property type="project" value="UniProtKB-SubCell"/>
</dbReference>
<evidence type="ECO:0000259" key="16">
    <source>
        <dbReference type="PROSITE" id="PS51165"/>
    </source>
</evidence>
<evidence type="ECO:0000256" key="5">
    <source>
        <dbReference type="ARBA" id="ARBA00022603"/>
    </source>
</evidence>
<evidence type="ECO:0000256" key="3">
    <source>
        <dbReference type="ARBA" id="ARBA00022490"/>
    </source>
</evidence>
<dbReference type="CDD" id="cd02440">
    <property type="entry name" value="AdoMet_MTases"/>
    <property type="match status" value="1"/>
</dbReference>
<dbReference type="PROSITE" id="PS00092">
    <property type="entry name" value="N6_MTASE"/>
    <property type="match status" value="1"/>
</dbReference>
<keyword evidence="4" id="KW-0820">tRNA-binding</keyword>
<comment type="caution">
    <text evidence="17">The sequence shown here is derived from an EMBL/GenBank/DDBJ whole genome shotgun (WGS) entry which is preliminary data.</text>
</comment>
<keyword evidence="18" id="KW-1185">Reference proteome</keyword>
<dbReference type="RefSeq" id="WP_133517114.1">
    <property type="nucleotide sequence ID" value="NZ_SNYS01000006.1"/>
</dbReference>
<evidence type="ECO:0000256" key="4">
    <source>
        <dbReference type="ARBA" id="ARBA00022555"/>
    </source>
</evidence>
<keyword evidence="6 17" id="KW-0808">Transferase</keyword>
<dbReference type="SMART" id="SM00981">
    <property type="entry name" value="THUMP"/>
    <property type="match status" value="1"/>
</dbReference>
<dbReference type="GO" id="GO:0160101">
    <property type="term" value="F:tRNA (guanine(10)-N2)-dimethyltransferase activity"/>
    <property type="evidence" value="ECO:0007669"/>
    <property type="project" value="UniProtKB-EC"/>
</dbReference>
<evidence type="ECO:0000313" key="18">
    <source>
        <dbReference type="Proteomes" id="UP000294855"/>
    </source>
</evidence>
<proteinExistence type="inferred from homology"/>
<evidence type="ECO:0000256" key="12">
    <source>
        <dbReference type="ARBA" id="ARBA00061338"/>
    </source>
</evidence>
<dbReference type="PANTHER" id="PTHR14911">
    <property type="entry name" value="THUMP DOMAIN-CONTAINING"/>
    <property type="match status" value="1"/>
</dbReference>
<evidence type="ECO:0000256" key="11">
    <source>
        <dbReference type="ARBA" id="ARBA00054380"/>
    </source>
</evidence>
<dbReference type="Gene3D" id="3.30.2130.30">
    <property type="match status" value="1"/>
</dbReference>
<evidence type="ECO:0000256" key="7">
    <source>
        <dbReference type="ARBA" id="ARBA00022691"/>
    </source>
</evidence>
<comment type="subunit">
    <text evidence="2">Monomer.</text>
</comment>
<evidence type="ECO:0000256" key="10">
    <source>
        <dbReference type="ARBA" id="ARBA00051883"/>
    </source>
</evidence>
<accession>A0A484F7L5</accession>
<evidence type="ECO:0000256" key="13">
    <source>
        <dbReference type="ARBA" id="ARBA00066936"/>
    </source>
</evidence>
<keyword evidence="7" id="KW-0949">S-adenosyl-L-methionine</keyword>
<comment type="subcellular location">
    <subcellularLocation>
        <location evidence="1">Cytoplasm</location>
    </subcellularLocation>
</comment>
<dbReference type="Proteomes" id="UP000294855">
    <property type="component" value="Unassembled WGS sequence"/>
</dbReference>
<comment type="catalytic activity">
    <reaction evidence="10">
        <text>guanosine(10) in tRNA + 2 S-adenosyl-L-methionine = N(2)-dimethylguanosine(10) in tRNA + 2 S-adenosyl-L-homocysteine + 2 H(+)</text>
        <dbReference type="Rhea" id="RHEA:43124"/>
        <dbReference type="Rhea" id="RHEA-COMP:10355"/>
        <dbReference type="Rhea" id="RHEA-COMP:10358"/>
        <dbReference type="ChEBI" id="CHEBI:15378"/>
        <dbReference type="ChEBI" id="CHEBI:57856"/>
        <dbReference type="ChEBI" id="CHEBI:59789"/>
        <dbReference type="ChEBI" id="CHEBI:74269"/>
        <dbReference type="ChEBI" id="CHEBI:74513"/>
        <dbReference type="EC" id="2.1.1.213"/>
    </reaction>
</comment>
<evidence type="ECO:0000256" key="14">
    <source>
        <dbReference type="ARBA" id="ARBA00082665"/>
    </source>
</evidence>
<sequence length="369" mass="40231">MLYAFELSGEHPEIPAAEVLSVLSPRGLEYSVHEKYLSCIVVDVYSNDPAVTDDDIFSMMCNVMPDVLAMTHAISKVIEIVDVDEEMILSAAERFNAADYLGENETFVVRAKRLGDNSVLKSVDLEGKIGGRIYRQGFRASLKNADVTFRLTLTDKAVFGVLAAAVDRGAYEHRSPQKKPFFYPGVLMPRVARALSNIAGAKDGSIVVDPFCGTAGILLEAGLLGAKVLGVDAQEKIIIGAATNLGGYAQSTGLLLSKEERENGVDQIDYDLFVGDACGLPFDDETADVIITDPPYGRSAAIKAESLEKLYDESFKEMFRVLKSGKKAVVVSEIEVENFAENAGFVIKNVYKQRVHKSLTRTITVLNKN</sequence>
<dbReference type="PANTHER" id="PTHR14911:SF21">
    <property type="entry name" value="N2-METHYLGUANOSINE TRNA METHYLTRANSFERASE"/>
    <property type="match status" value="1"/>
</dbReference>
<keyword evidence="3" id="KW-0963">Cytoplasm</keyword>
<dbReference type="OrthoDB" id="7080at2157"/>
<keyword evidence="5 17" id="KW-0489">Methyltransferase</keyword>
<dbReference type="FunFam" id="3.40.50.150:FF:000251">
    <property type="entry name" value="Putative RNA methylase"/>
    <property type="match status" value="1"/>
</dbReference>
<evidence type="ECO:0000256" key="1">
    <source>
        <dbReference type="ARBA" id="ARBA00004496"/>
    </source>
</evidence>
<organism evidence="17 18">
    <name type="scientific">Methanimicrococcus blatticola</name>
    <dbReference type="NCBI Taxonomy" id="91560"/>
    <lineage>
        <taxon>Archaea</taxon>
        <taxon>Methanobacteriati</taxon>
        <taxon>Methanobacteriota</taxon>
        <taxon>Stenosarchaea group</taxon>
        <taxon>Methanomicrobia</taxon>
        <taxon>Methanosarcinales</taxon>
        <taxon>Methanosarcinaceae</taxon>
        <taxon>Methanimicrococcus</taxon>
    </lineage>
</organism>
<dbReference type="AlphaFoldDB" id="A0A484F7L5"/>
<dbReference type="PROSITE" id="PS51165">
    <property type="entry name" value="THUMP"/>
    <property type="match status" value="1"/>
</dbReference>
<dbReference type="EMBL" id="SNYS01000006">
    <property type="protein sequence ID" value="TDQ70313.1"/>
    <property type="molecule type" value="Genomic_DNA"/>
</dbReference>
<dbReference type="InterPro" id="IPR029063">
    <property type="entry name" value="SAM-dependent_MTases_sf"/>
</dbReference>
<dbReference type="SUPFAM" id="SSF143437">
    <property type="entry name" value="THUMP domain-like"/>
    <property type="match status" value="1"/>
</dbReference>
<comment type="function">
    <text evidence="11">Catalyzes the adenosylmethionine-dependent methylation of the exocyclic amino group (N(2)) of guanosine at position 10 of various tRNAs. Acts via a two-step process that leads to the formation of either N(2)-monomethyl (m(2)G) or N(2)-dimethylguanosine (m(2)(2)G).</text>
</comment>
<keyword evidence="9 15" id="KW-0694">RNA-binding</keyword>
<dbReference type="InterPro" id="IPR004114">
    <property type="entry name" value="THUMP_dom"/>
</dbReference>
<evidence type="ECO:0000256" key="15">
    <source>
        <dbReference type="PROSITE-ProRule" id="PRU00529"/>
    </source>
</evidence>